<feature type="coiled-coil region" evidence="4">
    <location>
        <begin position="54"/>
        <end position="84"/>
    </location>
</feature>
<dbReference type="GO" id="GO:0015627">
    <property type="term" value="C:type II protein secretion system complex"/>
    <property type="evidence" value="ECO:0007669"/>
    <property type="project" value="TreeGrafter"/>
</dbReference>
<feature type="compositionally biased region" description="Basic and acidic residues" evidence="5">
    <location>
        <begin position="1171"/>
        <end position="1197"/>
    </location>
</feature>
<keyword evidence="3" id="KW-0472">Membrane</keyword>
<dbReference type="GO" id="GO:0009306">
    <property type="term" value="P:protein secretion"/>
    <property type="evidence" value="ECO:0007669"/>
    <property type="project" value="TreeGrafter"/>
</dbReference>
<evidence type="ECO:0000256" key="1">
    <source>
        <dbReference type="ARBA" id="ARBA00004370"/>
    </source>
</evidence>
<evidence type="ECO:0000256" key="4">
    <source>
        <dbReference type="SAM" id="Coils"/>
    </source>
</evidence>
<feature type="compositionally biased region" description="Polar residues" evidence="5">
    <location>
        <begin position="201"/>
        <end position="210"/>
    </location>
</feature>
<feature type="compositionally biased region" description="Low complexity" evidence="5">
    <location>
        <begin position="189"/>
        <end position="200"/>
    </location>
</feature>
<dbReference type="STRING" id="756272.Plabr_3181"/>
<organism evidence="7 8">
    <name type="scientific">Rubinisphaera brasiliensis (strain ATCC 49424 / DSM 5305 / JCM 21570 / IAM 15109 / NBRC 103401 / IFAM 1448)</name>
    <name type="common">Planctomyces brasiliensis</name>
    <dbReference type="NCBI Taxonomy" id="756272"/>
    <lineage>
        <taxon>Bacteria</taxon>
        <taxon>Pseudomonadati</taxon>
        <taxon>Planctomycetota</taxon>
        <taxon>Planctomycetia</taxon>
        <taxon>Planctomycetales</taxon>
        <taxon>Planctomycetaceae</taxon>
        <taxon>Rubinisphaera</taxon>
    </lineage>
</organism>
<feature type="region of interest" description="Disordered" evidence="5">
    <location>
        <begin position="165"/>
        <end position="294"/>
    </location>
</feature>
<comment type="subcellular location">
    <subcellularLocation>
        <location evidence="1">Membrane</location>
    </subcellularLocation>
</comment>
<accession>F0SJG6</accession>
<dbReference type="PANTHER" id="PTHR30332">
    <property type="entry name" value="PROBABLE GENERAL SECRETION PATHWAY PROTEIN D"/>
    <property type="match status" value="1"/>
</dbReference>
<evidence type="ECO:0000256" key="5">
    <source>
        <dbReference type="SAM" id="MobiDB-lite"/>
    </source>
</evidence>
<dbReference type="Pfam" id="PF07813">
    <property type="entry name" value="LTXXQ"/>
    <property type="match status" value="1"/>
</dbReference>
<keyword evidence="8" id="KW-1185">Reference proteome</keyword>
<dbReference type="AlphaFoldDB" id="F0SJG6"/>
<sequence length="1235" mass="133983">MIGLLSDGDTVSTLQLTDQQVQRLQEIAESARPDRESMFSRFAGMREASPEEREKMMQDVRAEMEATREKAEKQVAEVLTAEQKAKLPPILIEEMGLRALQSGMIAEQLKVTDDQKSKIEEILTSGQDSPFGGPRLSSEEREAQRAEQTEKLLGVLTDEQKAVVQPALEKRAEGEENRDGRSRSDRGRPGPASAPSFGGPQSNVEGSRTIGSDGRAVDQDQVSSFGAPARPAPAMPAPAMPAPEVIPAPQQDAPAETSEMPAVEAADLAEAEAKPETAAPTVAQQPAAASTRAAQAPAGPITLSFNFRHAPWADVLRLFAETAGFTLDLHAVPEGTFNYYDPNEYTASGAIDVMNGYLIPKGYLLVRRDNFLVSLKISDGIPPNLIPTIAVPDLGVRGDNEMVRIILPLEGLKAEDAVQEVQPLLGPQGKAVALPTSNSLVLEGLAGDLERLAGQLGDLTAQPGENDRTFRSFPLEHISAVDAERHVRSLFNAEKQGSESNDPRAAFMRMMQDRMRGGRDDDRRSSPQPSQPSSQLQLASDMRMNSLLATGTTAELLLVDEIVKSIDVPAGDGSRNVENTGPVLKSYQMKRIDADEVADTINKILPGLVVNDDRGTDTIQVFATPQEHAEVQELIRQMDGADGQLVEVLSLQRFDPVVMSELLNNLFSKEGDFAPIIYPEVSTGTLIVRGSAEQLLHVKQTLQAYGETGQAGRATAVGPALQQGRFRRIPLPGHNPEQMARTVKEMLQRSGRFDNNIRIVTPDELGRTDDEPDRSQLNGMPASGRSAAEFWEEFLRPEEEASPSRENDSVQRVDEADAWLASWLSDDEEQPADQAEGDDPVMSFGNSNDSAPRSSQGRPAETQSTQRDEFNGRSRGPGRSQERRNDGETPDVTIEVQDGQLLIYSADEGALDQLETRIQELVSQLPPQQEWTVFYLRASQATTVADKLTELMPGASVISSALNPPLFSGESRTTSSLNLAGGTAASLRIIPDERTNSLFVSGPVEKVRDVQSFLKVLDATDTPNSLLDRIPRTIAVKYADAEQVAGMIRTIYEDLLPKENNAQRRGQDPRGEQNAFSPNTPVKLTIAVDNQTNELIVSADDSLFREIEALVAERDLAAYSAEPTVRVIELNNGSSSAIQQTLKSMTPKITITTSQTTTPSASSNSSNNNDSGRDRGSDRNSDEQDRMRDMFRQRMRDSFGGGGPPGFGRPSGGSPFGGGGPPSFGRGGSDRGRGR</sequence>
<feature type="compositionally biased region" description="Acidic residues" evidence="5">
    <location>
        <begin position="827"/>
        <end position="839"/>
    </location>
</feature>
<dbReference type="HOGENOM" id="CLU_006218_0_0_0"/>
<dbReference type="PANTHER" id="PTHR30332:SF24">
    <property type="entry name" value="SECRETIN GSPD-RELATED"/>
    <property type="match status" value="1"/>
</dbReference>
<evidence type="ECO:0000256" key="3">
    <source>
        <dbReference type="ARBA" id="ARBA00023136"/>
    </source>
</evidence>
<feature type="compositionally biased region" description="Gly residues" evidence="5">
    <location>
        <begin position="1199"/>
        <end position="1227"/>
    </location>
</feature>
<dbReference type="EMBL" id="CP002546">
    <property type="protein sequence ID" value="ADY60778.1"/>
    <property type="molecule type" value="Genomic_DNA"/>
</dbReference>
<feature type="region of interest" description="Disordered" evidence="5">
    <location>
        <begin position="515"/>
        <end position="538"/>
    </location>
</feature>
<evidence type="ECO:0000259" key="6">
    <source>
        <dbReference type="Pfam" id="PF03958"/>
    </source>
</evidence>
<feature type="domain" description="NolW-like" evidence="6">
    <location>
        <begin position="1032"/>
        <end position="1116"/>
    </location>
</feature>
<dbReference type="InterPro" id="IPR005644">
    <property type="entry name" value="NolW-like"/>
</dbReference>
<dbReference type="InterPro" id="IPR038591">
    <property type="entry name" value="NolW-like_sf"/>
</dbReference>
<dbReference type="eggNOG" id="COG1450">
    <property type="taxonomic scope" value="Bacteria"/>
</dbReference>
<dbReference type="InterPro" id="IPR012899">
    <property type="entry name" value="LTXXQ"/>
</dbReference>
<dbReference type="eggNOG" id="COG3678">
    <property type="taxonomic scope" value="Bacteria"/>
</dbReference>
<feature type="compositionally biased region" description="Pro residues" evidence="5">
    <location>
        <begin position="230"/>
        <end position="246"/>
    </location>
</feature>
<feature type="compositionally biased region" description="Basic and acidic residues" evidence="5">
    <location>
        <begin position="168"/>
        <end position="188"/>
    </location>
</feature>
<evidence type="ECO:0000313" key="7">
    <source>
        <dbReference type="EMBL" id="ADY60778.1"/>
    </source>
</evidence>
<feature type="compositionally biased region" description="Low complexity" evidence="5">
    <location>
        <begin position="1152"/>
        <end position="1170"/>
    </location>
</feature>
<feature type="region of interest" description="Disordered" evidence="5">
    <location>
        <begin position="761"/>
        <end position="784"/>
    </location>
</feature>
<feature type="region of interest" description="Disordered" evidence="5">
    <location>
        <begin position="1152"/>
        <end position="1235"/>
    </location>
</feature>
<dbReference type="Gene3D" id="3.30.1370.120">
    <property type="match status" value="4"/>
</dbReference>
<keyword evidence="4" id="KW-0175">Coiled coil</keyword>
<proteinExistence type="predicted"/>
<name>F0SJG6_RUBBR</name>
<keyword evidence="2" id="KW-0732">Signal</keyword>
<evidence type="ECO:0000313" key="8">
    <source>
        <dbReference type="Proteomes" id="UP000006860"/>
    </source>
</evidence>
<gene>
    <name evidence="7" type="ordered locus">Plabr_3181</name>
</gene>
<protein>
    <submittedName>
        <fullName evidence="7">NolW domain protein</fullName>
    </submittedName>
</protein>
<feature type="compositionally biased region" description="Low complexity" evidence="5">
    <location>
        <begin position="276"/>
        <end position="294"/>
    </location>
</feature>
<feature type="compositionally biased region" description="Basic and acidic residues" evidence="5">
    <location>
        <begin position="137"/>
        <end position="147"/>
    </location>
</feature>
<feature type="domain" description="NolW-like" evidence="6">
    <location>
        <begin position="933"/>
        <end position="1018"/>
    </location>
</feature>
<evidence type="ECO:0000256" key="2">
    <source>
        <dbReference type="ARBA" id="ARBA00022729"/>
    </source>
</evidence>
<feature type="region of interest" description="Disordered" evidence="5">
    <location>
        <begin position="123"/>
        <end position="147"/>
    </location>
</feature>
<dbReference type="Pfam" id="PF03958">
    <property type="entry name" value="Secretin_N"/>
    <property type="match status" value="2"/>
</dbReference>
<feature type="compositionally biased region" description="Polar residues" evidence="5">
    <location>
        <begin position="844"/>
        <end position="865"/>
    </location>
</feature>
<reference evidence="8" key="1">
    <citation type="submission" date="2011-02" db="EMBL/GenBank/DDBJ databases">
        <title>The complete genome of Planctomyces brasiliensis DSM 5305.</title>
        <authorList>
            <person name="Lucas S."/>
            <person name="Copeland A."/>
            <person name="Lapidus A."/>
            <person name="Bruce D."/>
            <person name="Goodwin L."/>
            <person name="Pitluck S."/>
            <person name="Kyrpides N."/>
            <person name="Mavromatis K."/>
            <person name="Pagani I."/>
            <person name="Ivanova N."/>
            <person name="Ovchinnikova G."/>
            <person name="Lu M."/>
            <person name="Detter J.C."/>
            <person name="Han C."/>
            <person name="Land M."/>
            <person name="Hauser L."/>
            <person name="Markowitz V."/>
            <person name="Cheng J.-F."/>
            <person name="Hugenholtz P."/>
            <person name="Woyke T."/>
            <person name="Wu D."/>
            <person name="Tindall B."/>
            <person name="Pomrenke H.G."/>
            <person name="Brambilla E."/>
            <person name="Klenk H.-P."/>
            <person name="Eisen J.A."/>
        </authorList>
    </citation>
    <scope>NUCLEOTIDE SEQUENCE [LARGE SCALE GENOMIC DNA]</scope>
    <source>
        <strain evidence="8">ATCC 49424 / DSM 5305 / JCM 21570 / NBRC 103401 / IFAM 1448</strain>
    </source>
</reference>
<feature type="compositionally biased region" description="Low complexity" evidence="5">
    <location>
        <begin position="526"/>
        <end position="535"/>
    </location>
</feature>
<feature type="compositionally biased region" description="Basic and acidic residues" evidence="5">
    <location>
        <begin position="515"/>
        <end position="525"/>
    </location>
</feature>
<dbReference type="Proteomes" id="UP000006860">
    <property type="component" value="Chromosome"/>
</dbReference>
<dbReference type="InterPro" id="IPR050810">
    <property type="entry name" value="Bact_Secretion_Sys_Channel"/>
</dbReference>
<dbReference type="GO" id="GO:0042597">
    <property type="term" value="C:periplasmic space"/>
    <property type="evidence" value="ECO:0007669"/>
    <property type="project" value="InterPro"/>
</dbReference>
<feature type="region of interest" description="Disordered" evidence="5">
    <location>
        <begin position="827"/>
        <end position="894"/>
    </location>
</feature>
<dbReference type="KEGG" id="pbs:Plabr_3181"/>